<evidence type="ECO:0000313" key="1">
    <source>
        <dbReference type="EMBL" id="DAD84054.1"/>
    </source>
</evidence>
<name>A0A8S5MP53_9CAUD</name>
<proteinExistence type="predicted"/>
<dbReference type="EMBL" id="BK014951">
    <property type="protein sequence ID" value="DAD84054.1"/>
    <property type="molecule type" value="Genomic_DNA"/>
</dbReference>
<organism evidence="1">
    <name type="scientific">Siphoviridae sp. ct0yq10</name>
    <dbReference type="NCBI Taxonomy" id="2826270"/>
    <lineage>
        <taxon>Viruses</taxon>
        <taxon>Duplodnaviria</taxon>
        <taxon>Heunggongvirae</taxon>
        <taxon>Uroviricota</taxon>
        <taxon>Caudoviricetes</taxon>
    </lineage>
</organism>
<reference evidence="1" key="1">
    <citation type="journal article" date="2021" name="Proc. Natl. Acad. Sci. U.S.A.">
        <title>A Catalog of Tens of Thousands of Viruses from Human Metagenomes Reveals Hidden Associations with Chronic Diseases.</title>
        <authorList>
            <person name="Tisza M.J."/>
            <person name="Buck C.B."/>
        </authorList>
    </citation>
    <scope>NUCLEOTIDE SEQUENCE</scope>
    <source>
        <strain evidence="1">Ct0yq10</strain>
    </source>
</reference>
<protein>
    <submittedName>
        <fullName evidence="1">Uncharacterized protein</fullName>
    </submittedName>
</protein>
<accession>A0A8S5MP53</accession>
<sequence>MDEIKLITFCAIYSRSKLQLIDLYKKLHEHTKTYGYLTVKDYVRIWQKIPEGKEALTTQSASDEWGVTVHDFPAKISIKKHPINGYYLHMPSTYLL</sequence>